<dbReference type="EMBL" id="JBBNAG010000004">
    <property type="protein sequence ID" value="KAK9140103.1"/>
    <property type="molecule type" value="Genomic_DNA"/>
</dbReference>
<protein>
    <submittedName>
        <fullName evidence="1">Uncharacterized protein</fullName>
    </submittedName>
</protein>
<organism evidence="1 2">
    <name type="scientific">Stephania cephalantha</name>
    <dbReference type="NCBI Taxonomy" id="152367"/>
    <lineage>
        <taxon>Eukaryota</taxon>
        <taxon>Viridiplantae</taxon>
        <taxon>Streptophyta</taxon>
        <taxon>Embryophyta</taxon>
        <taxon>Tracheophyta</taxon>
        <taxon>Spermatophyta</taxon>
        <taxon>Magnoliopsida</taxon>
        <taxon>Ranunculales</taxon>
        <taxon>Menispermaceae</taxon>
        <taxon>Menispermoideae</taxon>
        <taxon>Cissampelideae</taxon>
        <taxon>Stephania</taxon>
    </lineage>
</organism>
<gene>
    <name evidence="1" type="ORF">Scep_009784</name>
</gene>
<evidence type="ECO:0000313" key="1">
    <source>
        <dbReference type="EMBL" id="KAK9140103.1"/>
    </source>
</evidence>
<keyword evidence="2" id="KW-1185">Reference proteome</keyword>
<reference evidence="1 2" key="1">
    <citation type="submission" date="2024-01" db="EMBL/GenBank/DDBJ databases">
        <title>Genome assemblies of Stephania.</title>
        <authorList>
            <person name="Yang L."/>
        </authorList>
    </citation>
    <scope>NUCLEOTIDE SEQUENCE [LARGE SCALE GENOMIC DNA]</scope>
    <source>
        <strain evidence="1">JXDWG</strain>
        <tissue evidence="1">Leaf</tissue>
    </source>
</reference>
<dbReference type="AlphaFoldDB" id="A0AAP0JV86"/>
<comment type="caution">
    <text evidence="1">The sequence shown here is derived from an EMBL/GenBank/DDBJ whole genome shotgun (WGS) entry which is preliminary data.</text>
</comment>
<name>A0AAP0JV86_9MAGN</name>
<proteinExistence type="predicted"/>
<dbReference type="Proteomes" id="UP001419268">
    <property type="component" value="Unassembled WGS sequence"/>
</dbReference>
<sequence>MSSSLSVLFHEYCMDFSWDFTHWTRHCISWVTECRSFDEKGQEQRCIGRLPLRLWSQLGLRGP</sequence>
<evidence type="ECO:0000313" key="2">
    <source>
        <dbReference type="Proteomes" id="UP001419268"/>
    </source>
</evidence>
<accession>A0AAP0JV86</accession>